<dbReference type="PANTHER" id="PTHR21496">
    <property type="entry name" value="FERREDOXIN-RELATED"/>
    <property type="match status" value="1"/>
</dbReference>
<dbReference type="Proteomes" id="UP000070134">
    <property type="component" value="Chromosome"/>
</dbReference>
<dbReference type="STRING" id="37927.SA2016_3488"/>
<dbReference type="KEGG" id="satk:SA2016_3488"/>
<evidence type="ECO:0000256" key="2">
    <source>
        <dbReference type="ARBA" id="ARBA00022723"/>
    </source>
</evidence>
<proteinExistence type="predicted"/>
<dbReference type="PROSITE" id="PS51296">
    <property type="entry name" value="RIESKE"/>
    <property type="match status" value="1"/>
</dbReference>
<dbReference type="EMBL" id="CP014518">
    <property type="protein sequence ID" value="AMM34148.1"/>
    <property type="molecule type" value="Genomic_DNA"/>
</dbReference>
<dbReference type="Pfam" id="PF09990">
    <property type="entry name" value="DUF2231"/>
    <property type="match status" value="1"/>
</dbReference>
<dbReference type="RefSeq" id="WP_066500478.1">
    <property type="nucleotide sequence ID" value="NZ_BJMO01000038.1"/>
</dbReference>
<dbReference type="SUPFAM" id="SSF50022">
    <property type="entry name" value="ISP domain"/>
    <property type="match status" value="1"/>
</dbReference>
<keyword evidence="4" id="KW-0411">Iron-sulfur</keyword>
<keyword evidence="9" id="KW-1185">Reference proteome</keyword>
<keyword evidence="6" id="KW-1133">Transmembrane helix</keyword>
<feature type="region of interest" description="Disordered" evidence="5">
    <location>
        <begin position="266"/>
        <end position="289"/>
    </location>
</feature>
<dbReference type="GO" id="GO:0051537">
    <property type="term" value="F:2 iron, 2 sulfur cluster binding"/>
    <property type="evidence" value="ECO:0007669"/>
    <property type="project" value="UniProtKB-KW"/>
</dbReference>
<dbReference type="GO" id="GO:0046872">
    <property type="term" value="F:metal ion binding"/>
    <property type="evidence" value="ECO:0007669"/>
    <property type="project" value="UniProtKB-KW"/>
</dbReference>
<feature type="domain" description="Rieske" evidence="7">
    <location>
        <begin position="190"/>
        <end position="285"/>
    </location>
</feature>
<keyword evidence="6" id="KW-0472">Membrane</keyword>
<reference evidence="8 9" key="1">
    <citation type="submission" date="2016-02" db="EMBL/GenBank/DDBJ databases">
        <title>Complete genome of Sinomonas atrocyanea KCTC 3377.</title>
        <authorList>
            <person name="Kim K.M."/>
        </authorList>
    </citation>
    <scope>NUCLEOTIDE SEQUENCE [LARGE SCALE GENOMIC DNA]</scope>
    <source>
        <strain evidence="8 9">KCTC 3377</strain>
    </source>
</reference>
<evidence type="ECO:0000256" key="4">
    <source>
        <dbReference type="ARBA" id="ARBA00023014"/>
    </source>
</evidence>
<gene>
    <name evidence="8" type="ORF">SA2016_3488</name>
</gene>
<protein>
    <submittedName>
        <fullName evidence="8">Iron-sulfur protein</fullName>
    </submittedName>
</protein>
<dbReference type="InterPro" id="IPR017941">
    <property type="entry name" value="Rieske_2Fe-2S"/>
</dbReference>
<sequence length="289" mass="29971">MNLLDDAVSRLERWEFLDRVAEPVRKAAHALVGPRAVRNALSGIPTGHPLHAVLTDVPIGAWSMAALLDVKGLLDAENGRGSEAAADLLVAAGLVAAVPTAAAGLNDWSDTYGPTERVGLVHAAANTVALGLYAASLAARRAGRRPAGRALGLAGLGVLAVGGYLGGHLTYSKGVKVSHTAYHEGPLDWEDLLAEDELADGAPKVVQLGEIPLLVTRDAGRIVALDNVCTHAGGPLNEGTIENGCVTCPWHGSQFRLADGAPVLGPASAPQPSYETRVRDGRVQVRAKK</sequence>
<dbReference type="PANTHER" id="PTHR21496:SF23">
    <property type="entry name" value="3-PHENYLPROPIONATE_CINNAMIC ACID DIOXYGENASE FERREDOXIN SUBUNIT"/>
    <property type="match status" value="1"/>
</dbReference>
<evidence type="ECO:0000313" key="9">
    <source>
        <dbReference type="Proteomes" id="UP000070134"/>
    </source>
</evidence>
<accession>A0A127A3U5</accession>
<keyword evidence="3" id="KW-0408">Iron</keyword>
<feature type="transmembrane region" description="Helical" evidence="6">
    <location>
        <begin position="118"/>
        <end position="139"/>
    </location>
</feature>
<dbReference type="AlphaFoldDB" id="A0A127A3U5"/>
<dbReference type="GO" id="GO:0016705">
    <property type="term" value="F:oxidoreductase activity, acting on paired donors, with incorporation or reduction of molecular oxygen"/>
    <property type="evidence" value="ECO:0007669"/>
    <property type="project" value="UniProtKB-ARBA"/>
</dbReference>
<dbReference type="Gene3D" id="2.102.10.10">
    <property type="entry name" value="Rieske [2Fe-2S] iron-sulphur domain"/>
    <property type="match status" value="1"/>
</dbReference>
<feature type="transmembrane region" description="Helical" evidence="6">
    <location>
        <begin position="88"/>
        <end position="106"/>
    </location>
</feature>
<evidence type="ECO:0000259" key="7">
    <source>
        <dbReference type="PROSITE" id="PS51296"/>
    </source>
</evidence>
<dbReference type="CDD" id="cd03467">
    <property type="entry name" value="Rieske"/>
    <property type="match status" value="1"/>
</dbReference>
<dbReference type="OrthoDB" id="9795104at2"/>
<evidence type="ECO:0000313" key="8">
    <source>
        <dbReference type="EMBL" id="AMM34148.1"/>
    </source>
</evidence>
<dbReference type="InterPro" id="IPR019251">
    <property type="entry name" value="DUF2231_TM"/>
</dbReference>
<evidence type="ECO:0000256" key="3">
    <source>
        <dbReference type="ARBA" id="ARBA00023004"/>
    </source>
</evidence>
<keyword evidence="1" id="KW-0001">2Fe-2S</keyword>
<evidence type="ECO:0000256" key="1">
    <source>
        <dbReference type="ARBA" id="ARBA00022714"/>
    </source>
</evidence>
<keyword evidence="6" id="KW-0812">Transmembrane</keyword>
<keyword evidence="2" id="KW-0479">Metal-binding</keyword>
<dbReference type="Pfam" id="PF00355">
    <property type="entry name" value="Rieske"/>
    <property type="match status" value="1"/>
</dbReference>
<organism evidence="8 9">
    <name type="scientific">Sinomonas atrocyanea</name>
    <dbReference type="NCBI Taxonomy" id="37927"/>
    <lineage>
        <taxon>Bacteria</taxon>
        <taxon>Bacillati</taxon>
        <taxon>Actinomycetota</taxon>
        <taxon>Actinomycetes</taxon>
        <taxon>Micrococcales</taxon>
        <taxon>Micrococcaceae</taxon>
        <taxon>Sinomonas</taxon>
    </lineage>
</organism>
<evidence type="ECO:0000256" key="5">
    <source>
        <dbReference type="SAM" id="MobiDB-lite"/>
    </source>
</evidence>
<dbReference type="PATRIC" id="fig|37927.3.peg.3579"/>
<feature type="transmembrane region" description="Helical" evidence="6">
    <location>
        <begin position="151"/>
        <end position="171"/>
    </location>
</feature>
<dbReference type="GO" id="GO:0004497">
    <property type="term" value="F:monooxygenase activity"/>
    <property type="evidence" value="ECO:0007669"/>
    <property type="project" value="UniProtKB-ARBA"/>
</dbReference>
<name>A0A127A3U5_9MICC</name>
<dbReference type="InterPro" id="IPR036922">
    <property type="entry name" value="Rieske_2Fe-2S_sf"/>
</dbReference>
<evidence type="ECO:0000256" key="6">
    <source>
        <dbReference type="SAM" id="Phobius"/>
    </source>
</evidence>